<keyword evidence="5" id="KW-0378">Hydrolase</keyword>
<comment type="caution">
    <text evidence="10">The sequence shown here is derived from an EMBL/GenBank/DDBJ whole genome shotgun (WGS) entry which is preliminary data.</text>
</comment>
<dbReference type="PANTHER" id="PTHR43066:SF1">
    <property type="entry name" value="RHOMBOID PROTEIN 2"/>
    <property type="match status" value="1"/>
</dbReference>
<feature type="transmembrane region" description="Helical" evidence="8">
    <location>
        <begin position="156"/>
        <end position="178"/>
    </location>
</feature>
<dbReference type="RefSeq" id="XP_020432277.1">
    <property type="nucleotide sequence ID" value="XM_020577829.1"/>
</dbReference>
<dbReference type="GO" id="GO:0006508">
    <property type="term" value="P:proteolysis"/>
    <property type="evidence" value="ECO:0007669"/>
    <property type="project" value="UniProtKB-KW"/>
</dbReference>
<keyword evidence="11" id="KW-1185">Reference proteome</keyword>
<proteinExistence type="inferred from homology"/>
<sequence length="338" mass="38684">MSTSNINTSSVQFLDELNFKNFEIYNGNKNLNNNFQNNNRKLLLSTLLSTMNRKKQLKNDYSLFNLIIHLNNFFRNYDLKKHYLLKMDPISLYNEINLIFAGFHVLESLQSLTPGTSIMMMLIISIWLYQFNYDIGPYHLTSSCNRALKGEYRRTLLSIFSHSGLIHLVLNCVSLIDLKSIEETEGSFRYLQYTFMLIITCVVVEIIISKQLSGNGQRLMDVESLGYSGVLFGLLVISTFRYGIMSSARTALYSLIITQIFNRNAHFIGHLAGIVAGAIISASSYFKVFDLYFYSVLILTMILTYQNSSSGNLLEILSSLNPFQSRRRIVNGVIVSRY</sequence>
<gene>
    <name evidence="10" type="ORF">PPL_06979</name>
</gene>
<feature type="transmembrane region" description="Helical" evidence="8">
    <location>
        <begin position="224"/>
        <end position="244"/>
    </location>
</feature>
<evidence type="ECO:0000256" key="8">
    <source>
        <dbReference type="SAM" id="Phobius"/>
    </source>
</evidence>
<evidence type="ECO:0000259" key="9">
    <source>
        <dbReference type="Pfam" id="PF01694"/>
    </source>
</evidence>
<feature type="transmembrane region" description="Helical" evidence="8">
    <location>
        <begin position="190"/>
        <end position="212"/>
    </location>
</feature>
<reference evidence="10 11" key="1">
    <citation type="journal article" date="2011" name="Genome Res.">
        <title>Phylogeny-wide analysis of social amoeba genomes highlights ancient origins for complex intercellular communication.</title>
        <authorList>
            <person name="Heidel A.J."/>
            <person name="Lawal H.M."/>
            <person name="Felder M."/>
            <person name="Schilde C."/>
            <person name="Helps N.R."/>
            <person name="Tunggal B."/>
            <person name="Rivero F."/>
            <person name="John U."/>
            <person name="Schleicher M."/>
            <person name="Eichinger L."/>
            <person name="Platzer M."/>
            <person name="Noegel A.A."/>
            <person name="Schaap P."/>
            <person name="Gloeckner G."/>
        </authorList>
    </citation>
    <scope>NUCLEOTIDE SEQUENCE [LARGE SCALE GENOMIC DNA]</scope>
    <source>
        <strain evidence="11">ATCC 26659 / Pp 5 / PN500</strain>
    </source>
</reference>
<keyword evidence="6 8" id="KW-1133">Transmembrane helix</keyword>
<dbReference type="EMBL" id="ADBJ01000031">
    <property type="protein sequence ID" value="EFA80157.1"/>
    <property type="molecule type" value="Genomic_DNA"/>
</dbReference>
<dbReference type="AlphaFoldDB" id="D3BE26"/>
<dbReference type="SUPFAM" id="SSF144091">
    <property type="entry name" value="Rhomboid-like"/>
    <property type="match status" value="1"/>
</dbReference>
<dbReference type="GO" id="GO:0004252">
    <property type="term" value="F:serine-type endopeptidase activity"/>
    <property type="evidence" value="ECO:0007669"/>
    <property type="project" value="InterPro"/>
</dbReference>
<feature type="domain" description="Peptidase S54 rhomboid" evidence="9">
    <location>
        <begin position="150"/>
        <end position="281"/>
    </location>
</feature>
<evidence type="ECO:0000256" key="7">
    <source>
        <dbReference type="ARBA" id="ARBA00023136"/>
    </source>
</evidence>
<dbReference type="InParanoid" id="D3BE26"/>
<organism evidence="10 11">
    <name type="scientific">Heterostelium pallidum (strain ATCC 26659 / Pp 5 / PN500)</name>
    <name type="common">Cellular slime mold</name>
    <name type="synonym">Polysphondylium pallidum</name>
    <dbReference type="NCBI Taxonomy" id="670386"/>
    <lineage>
        <taxon>Eukaryota</taxon>
        <taxon>Amoebozoa</taxon>
        <taxon>Evosea</taxon>
        <taxon>Eumycetozoa</taxon>
        <taxon>Dictyostelia</taxon>
        <taxon>Acytosteliales</taxon>
        <taxon>Acytosteliaceae</taxon>
        <taxon>Heterostelium</taxon>
    </lineage>
</organism>
<protein>
    <recommendedName>
        <fullName evidence="9">Peptidase S54 rhomboid domain-containing protein</fullName>
    </recommendedName>
</protein>
<evidence type="ECO:0000313" key="11">
    <source>
        <dbReference type="Proteomes" id="UP000001396"/>
    </source>
</evidence>
<dbReference type="Pfam" id="PF01694">
    <property type="entry name" value="Rhomboid"/>
    <property type="match status" value="1"/>
</dbReference>
<name>D3BE26_HETP5</name>
<evidence type="ECO:0000256" key="4">
    <source>
        <dbReference type="ARBA" id="ARBA00022692"/>
    </source>
</evidence>
<evidence type="ECO:0000256" key="5">
    <source>
        <dbReference type="ARBA" id="ARBA00022801"/>
    </source>
</evidence>
<keyword evidence="3" id="KW-0645">Protease</keyword>
<feature type="transmembrane region" description="Helical" evidence="8">
    <location>
        <begin position="265"/>
        <end position="285"/>
    </location>
</feature>
<dbReference type="Gene3D" id="1.20.1540.10">
    <property type="entry name" value="Rhomboid-like"/>
    <property type="match status" value="1"/>
</dbReference>
<keyword evidence="7 8" id="KW-0472">Membrane</keyword>
<keyword evidence="4 8" id="KW-0812">Transmembrane</keyword>
<evidence type="ECO:0000256" key="2">
    <source>
        <dbReference type="ARBA" id="ARBA00009045"/>
    </source>
</evidence>
<dbReference type="GO" id="GO:0016020">
    <property type="term" value="C:membrane"/>
    <property type="evidence" value="ECO:0007669"/>
    <property type="project" value="UniProtKB-SubCell"/>
</dbReference>
<feature type="transmembrane region" description="Helical" evidence="8">
    <location>
        <begin position="112"/>
        <end position="130"/>
    </location>
</feature>
<dbReference type="Proteomes" id="UP000001396">
    <property type="component" value="Unassembled WGS sequence"/>
</dbReference>
<evidence type="ECO:0000256" key="6">
    <source>
        <dbReference type="ARBA" id="ARBA00022989"/>
    </source>
</evidence>
<evidence type="ECO:0000313" key="10">
    <source>
        <dbReference type="EMBL" id="EFA80157.1"/>
    </source>
</evidence>
<evidence type="ECO:0000256" key="3">
    <source>
        <dbReference type="ARBA" id="ARBA00022670"/>
    </source>
</evidence>
<dbReference type="InterPro" id="IPR022764">
    <property type="entry name" value="Peptidase_S54_rhomboid_dom"/>
</dbReference>
<comment type="subcellular location">
    <subcellularLocation>
        <location evidence="1">Membrane</location>
        <topology evidence="1">Multi-pass membrane protein</topology>
    </subcellularLocation>
</comment>
<dbReference type="InterPro" id="IPR035952">
    <property type="entry name" value="Rhomboid-like_sf"/>
</dbReference>
<comment type="similarity">
    <text evidence="2">Belongs to the peptidase S54 family.</text>
</comment>
<dbReference type="GeneID" id="31362460"/>
<evidence type="ECO:0000256" key="1">
    <source>
        <dbReference type="ARBA" id="ARBA00004141"/>
    </source>
</evidence>
<dbReference type="PANTHER" id="PTHR43066">
    <property type="entry name" value="RHOMBOID-RELATED PROTEIN"/>
    <property type="match status" value="1"/>
</dbReference>
<accession>D3BE26</accession>